<evidence type="ECO:0000313" key="2">
    <source>
        <dbReference type="Proteomes" id="UP000281553"/>
    </source>
</evidence>
<dbReference type="EMBL" id="UYRU01008849">
    <property type="protein sequence ID" value="VDK43058.1"/>
    <property type="molecule type" value="Genomic_DNA"/>
</dbReference>
<evidence type="ECO:0000313" key="1">
    <source>
        <dbReference type="EMBL" id="VDK43058.1"/>
    </source>
</evidence>
<dbReference type="AlphaFoldDB" id="A0A3P6RMD9"/>
<accession>A0A3P6RMD9</accession>
<reference evidence="1 2" key="1">
    <citation type="submission" date="2018-11" db="EMBL/GenBank/DDBJ databases">
        <authorList>
            <consortium name="Pathogen Informatics"/>
        </authorList>
    </citation>
    <scope>NUCLEOTIDE SEQUENCE [LARGE SCALE GENOMIC DNA]</scope>
</reference>
<gene>
    <name evidence="1" type="ORF">DILT_LOCUS1363</name>
</gene>
<proteinExistence type="predicted"/>
<dbReference type="OrthoDB" id="6270063at2759"/>
<dbReference type="Proteomes" id="UP000281553">
    <property type="component" value="Unassembled WGS sequence"/>
</dbReference>
<keyword evidence="2" id="KW-1185">Reference proteome</keyword>
<organism evidence="1 2">
    <name type="scientific">Dibothriocephalus latus</name>
    <name type="common">Fish tapeworm</name>
    <name type="synonym">Diphyllobothrium latum</name>
    <dbReference type="NCBI Taxonomy" id="60516"/>
    <lineage>
        <taxon>Eukaryota</taxon>
        <taxon>Metazoa</taxon>
        <taxon>Spiralia</taxon>
        <taxon>Lophotrochozoa</taxon>
        <taxon>Platyhelminthes</taxon>
        <taxon>Cestoda</taxon>
        <taxon>Eucestoda</taxon>
        <taxon>Diphyllobothriidea</taxon>
        <taxon>Diphyllobothriidae</taxon>
        <taxon>Dibothriocephalus</taxon>
    </lineage>
</organism>
<name>A0A3P6RMD9_DIBLA</name>
<protein>
    <submittedName>
        <fullName evidence="1">Uncharacterized protein</fullName>
    </submittedName>
</protein>
<sequence>MQFAGHTEALLTRLGVENHKVASTDGDTVAVPPSDWLVSSVVRIDPVEWATNASTLGEYYLACGHYEAALECLLSAWT</sequence>